<gene>
    <name evidence="8" type="ORF">DPMN_048502</name>
</gene>
<dbReference type="InterPro" id="IPR018000">
    <property type="entry name" value="Neurotransmitter_ion_chnl_CS"/>
</dbReference>
<comment type="subcellular location">
    <subcellularLocation>
        <location evidence="1">Membrane</location>
        <topology evidence="1">Multi-pass membrane protein</topology>
    </subcellularLocation>
</comment>
<comment type="similarity">
    <text evidence="5">Belongs to the ligand-gated ion channel (TC 1.A.9) family.</text>
</comment>
<organism evidence="8 9">
    <name type="scientific">Dreissena polymorpha</name>
    <name type="common">Zebra mussel</name>
    <name type="synonym">Mytilus polymorpha</name>
    <dbReference type="NCBI Taxonomy" id="45954"/>
    <lineage>
        <taxon>Eukaryota</taxon>
        <taxon>Metazoa</taxon>
        <taxon>Spiralia</taxon>
        <taxon>Lophotrochozoa</taxon>
        <taxon>Mollusca</taxon>
        <taxon>Bivalvia</taxon>
        <taxon>Autobranchia</taxon>
        <taxon>Heteroconchia</taxon>
        <taxon>Euheterodonta</taxon>
        <taxon>Imparidentia</taxon>
        <taxon>Neoheterodontei</taxon>
        <taxon>Myida</taxon>
        <taxon>Dreissenoidea</taxon>
        <taxon>Dreissenidae</taxon>
        <taxon>Dreissena</taxon>
    </lineage>
</organism>
<dbReference type="Gene3D" id="1.20.58.390">
    <property type="entry name" value="Neurotransmitter-gated ion-channel transmembrane domain"/>
    <property type="match status" value="1"/>
</dbReference>
<dbReference type="SUPFAM" id="SSF90112">
    <property type="entry name" value="Neurotransmitter-gated ion-channel transmembrane pore"/>
    <property type="match status" value="1"/>
</dbReference>
<evidence type="ECO:0000313" key="9">
    <source>
        <dbReference type="Proteomes" id="UP000828390"/>
    </source>
</evidence>
<dbReference type="SUPFAM" id="SSF63712">
    <property type="entry name" value="Nicotinic receptor ligand binding domain-like"/>
    <property type="match status" value="1"/>
</dbReference>
<feature type="signal peptide" evidence="5">
    <location>
        <begin position="1"/>
        <end position="21"/>
    </location>
</feature>
<sequence>MMRKIGIAAIIFDTFMCCVTGASLNDTKTVTGASLNDTKTLLRDLLNSYNKNVRPVHNQSEIVNVTVQLYVKSIQEFNEVSEVFSVVAGFAIKWKDESMKWNPANYGGAYQMLTSYDDVWVPELILTSPSDDVESLGAAWNRIRYYADGTAVWIPVKLVKSTCTVDVEIYPFDTQTCTLSYSAMGYELGEVSILPETEEVDITLFSEHPMWDLVDTTATSESFGYSSQVSFSFKLKRRPAYVFVNVVLPILFLSVLNLLVFLLVPESGERVSYCITVLLSIAVFMTIVSAMLPRTSKPVPIVSYKLIVDMVISAVITVVAILNLRIYSKDPEIPVPKWLIGIYRFWTCAVFRKRKTEPLGMRKLFRKTSKATRIQTVKTISEAENENDIKRRLSELIDEEQITWKKLSYMVDGVAFCLFGLATLCSFAVFLAIVTSRGN</sequence>
<keyword evidence="3 5" id="KW-1133">Transmembrane helix</keyword>
<dbReference type="AlphaFoldDB" id="A0A9D4I085"/>
<evidence type="ECO:0000256" key="2">
    <source>
        <dbReference type="ARBA" id="ARBA00022692"/>
    </source>
</evidence>
<dbReference type="PROSITE" id="PS00236">
    <property type="entry name" value="NEUROTR_ION_CHANNEL"/>
    <property type="match status" value="1"/>
</dbReference>
<feature type="domain" description="Neurotransmitter-gated ion-channel transmembrane" evidence="7">
    <location>
        <begin position="247"/>
        <end position="380"/>
    </location>
</feature>
<evidence type="ECO:0000256" key="4">
    <source>
        <dbReference type="ARBA" id="ARBA00023136"/>
    </source>
</evidence>
<feature type="domain" description="Neurotransmitter-gated ion-channel ligand-binding" evidence="6">
    <location>
        <begin position="39"/>
        <end position="239"/>
    </location>
</feature>
<dbReference type="GO" id="GO:0005230">
    <property type="term" value="F:extracellular ligand-gated monoatomic ion channel activity"/>
    <property type="evidence" value="ECO:0007669"/>
    <property type="project" value="InterPro"/>
</dbReference>
<evidence type="ECO:0000256" key="5">
    <source>
        <dbReference type="RuleBase" id="RU000687"/>
    </source>
</evidence>
<feature type="transmembrane region" description="Helical" evidence="5">
    <location>
        <begin position="240"/>
        <end position="264"/>
    </location>
</feature>
<proteinExistence type="inferred from homology"/>
<dbReference type="InterPro" id="IPR036719">
    <property type="entry name" value="Neuro-gated_channel_TM_sf"/>
</dbReference>
<dbReference type="InterPro" id="IPR006202">
    <property type="entry name" value="Neur_chan_lig-bd"/>
</dbReference>
<dbReference type="Pfam" id="PF02931">
    <property type="entry name" value="Neur_chan_LBD"/>
    <property type="match status" value="1"/>
</dbReference>
<keyword evidence="5" id="KW-0732">Signal</keyword>
<evidence type="ECO:0000259" key="7">
    <source>
        <dbReference type="Pfam" id="PF02932"/>
    </source>
</evidence>
<keyword evidence="5" id="KW-0407">Ion channel</keyword>
<protein>
    <submittedName>
        <fullName evidence="8">Uncharacterized protein</fullName>
    </submittedName>
</protein>
<keyword evidence="2 5" id="KW-0812">Transmembrane</keyword>
<evidence type="ECO:0000259" key="6">
    <source>
        <dbReference type="Pfam" id="PF02931"/>
    </source>
</evidence>
<dbReference type="FunFam" id="2.70.170.10:FF:000028">
    <property type="entry name" value="AcetylCholine Receptor"/>
    <property type="match status" value="1"/>
</dbReference>
<accession>A0A9D4I085</accession>
<dbReference type="InterPro" id="IPR036734">
    <property type="entry name" value="Neur_chan_lig-bd_sf"/>
</dbReference>
<keyword evidence="5" id="KW-0813">Transport</keyword>
<dbReference type="CDD" id="cd19051">
    <property type="entry name" value="LGIC_TM_cation"/>
    <property type="match status" value="1"/>
</dbReference>
<feature type="transmembrane region" description="Helical" evidence="5">
    <location>
        <begin position="413"/>
        <end position="434"/>
    </location>
</feature>
<keyword evidence="4 5" id="KW-0472">Membrane</keyword>
<reference evidence="8" key="2">
    <citation type="submission" date="2020-11" db="EMBL/GenBank/DDBJ databases">
        <authorList>
            <person name="McCartney M.A."/>
            <person name="Auch B."/>
            <person name="Kono T."/>
            <person name="Mallez S."/>
            <person name="Becker A."/>
            <person name="Gohl D.M."/>
            <person name="Silverstein K.A.T."/>
            <person name="Koren S."/>
            <person name="Bechman K.B."/>
            <person name="Herman A."/>
            <person name="Abrahante J.E."/>
            <person name="Garbe J."/>
        </authorList>
    </citation>
    <scope>NUCLEOTIDE SEQUENCE</scope>
    <source>
        <strain evidence="8">Duluth1</strain>
        <tissue evidence="8">Whole animal</tissue>
    </source>
</reference>
<evidence type="ECO:0000256" key="1">
    <source>
        <dbReference type="ARBA" id="ARBA00004141"/>
    </source>
</evidence>
<keyword evidence="5" id="KW-0406">Ion transport</keyword>
<evidence type="ECO:0000256" key="3">
    <source>
        <dbReference type="ARBA" id="ARBA00022989"/>
    </source>
</evidence>
<dbReference type="InterPro" id="IPR006201">
    <property type="entry name" value="Neur_channel"/>
</dbReference>
<name>A0A9D4I085_DREPO</name>
<dbReference type="GO" id="GO:0004888">
    <property type="term" value="F:transmembrane signaling receptor activity"/>
    <property type="evidence" value="ECO:0007669"/>
    <property type="project" value="InterPro"/>
</dbReference>
<dbReference type="Gene3D" id="2.70.170.10">
    <property type="entry name" value="Neurotransmitter-gated ion-channel ligand-binding domain"/>
    <property type="match status" value="1"/>
</dbReference>
<keyword evidence="9" id="KW-1185">Reference proteome</keyword>
<dbReference type="CDD" id="cd18989">
    <property type="entry name" value="LGIC_ECD_cation"/>
    <property type="match status" value="1"/>
</dbReference>
<dbReference type="Pfam" id="PF02932">
    <property type="entry name" value="Neur_chan_memb"/>
    <property type="match status" value="1"/>
</dbReference>
<dbReference type="Proteomes" id="UP000828390">
    <property type="component" value="Unassembled WGS sequence"/>
</dbReference>
<evidence type="ECO:0000313" key="8">
    <source>
        <dbReference type="EMBL" id="KAH3741775.1"/>
    </source>
</evidence>
<dbReference type="OrthoDB" id="6153170at2759"/>
<dbReference type="PANTHER" id="PTHR18945">
    <property type="entry name" value="NEUROTRANSMITTER GATED ION CHANNEL"/>
    <property type="match status" value="1"/>
</dbReference>
<dbReference type="PRINTS" id="PR00252">
    <property type="entry name" value="NRIONCHANNEL"/>
</dbReference>
<feature type="chain" id="PRO_5039755826" evidence="5">
    <location>
        <begin position="22"/>
        <end position="439"/>
    </location>
</feature>
<feature type="transmembrane region" description="Helical" evidence="5">
    <location>
        <begin position="270"/>
        <end position="292"/>
    </location>
</feature>
<dbReference type="InterPro" id="IPR038050">
    <property type="entry name" value="Neuro_actylchol_rec"/>
</dbReference>
<feature type="transmembrane region" description="Helical" evidence="5">
    <location>
        <begin position="304"/>
        <end position="327"/>
    </location>
</feature>
<dbReference type="InterPro" id="IPR006029">
    <property type="entry name" value="Neurotrans-gated_channel_TM"/>
</dbReference>
<comment type="caution">
    <text evidence="8">The sequence shown here is derived from an EMBL/GenBank/DDBJ whole genome shotgun (WGS) entry which is preliminary data.</text>
</comment>
<dbReference type="EMBL" id="JAIWYP010000011">
    <property type="protein sequence ID" value="KAH3741775.1"/>
    <property type="molecule type" value="Genomic_DNA"/>
</dbReference>
<dbReference type="GO" id="GO:0016020">
    <property type="term" value="C:membrane"/>
    <property type="evidence" value="ECO:0007669"/>
    <property type="project" value="UniProtKB-SubCell"/>
</dbReference>
<reference evidence="8" key="1">
    <citation type="journal article" date="2019" name="bioRxiv">
        <title>The Genome of the Zebra Mussel, Dreissena polymorpha: A Resource for Invasive Species Research.</title>
        <authorList>
            <person name="McCartney M.A."/>
            <person name="Auch B."/>
            <person name="Kono T."/>
            <person name="Mallez S."/>
            <person name="Zhang Y."/>
            <person name="Obille A."/>
            <person name="Becker A."/>
            <person name="Abrahante J.E."/>
            <person name="Garbe J."/>
            <person name="Badalamenti J.P."/>
            <person name="Herman A."/>
            <person name="Mangelson H."/>
            <person name="Liachko I."/>
            <person name="Sullivan S."/>
            <person name="Sone E.D."/>
            <person name="Koren S."/>
            <person name="Silverstein K.A.T."/>
            <person name="Beckman K.B."/>
            <person name="Gohl D.M."/>
        </authorList>
    </citation>
    <scope>NUCLEOTIDE SEQUENCE</scope>
    <source>
        <strain evidence="8">Duluth1</strain>
        <tissue evidence="8">Whole animal</tissue>
    </source>
</reference>